<evidence type="ECO:0000256" key="7">
    <source>
        <dbReference type="ARBA" id="ARBA00023136"/>
    </source>
</evidence>
<dbReference type="Pfam" id="PF03547">
    <property type="entry name" value="Mem_trans"/>
    <property type="match status" value="1"/>
</dbReference>
<dbReference type="PANTHER" id="PTHR36838">
    <property type="entry name" value="AUXIN EFFLUX CARRIER FAMILY PROTEIN"/>
    <property type="match status" value="1"/>
</dbReference>
<proteinExistence type="inferred from homology"/>
<evidence type="ECO:0000256" key="5">
    <source>
        <dbReference type="ARBA" id="ARBA00022692"/>
    </source>
</evidence>
<dbReference type="EMBL" id="CP014646">
    <property type="protein sequence ID" value="AMO38006.1"/>
    <property type="molecule type" value="Genomic_DNA"/>
</dbReference>
<evidence type="ECO:0000256" key="6">
    <source>
        <dbReference type="ARBA" id="ARBA00022989"/>
    </source>
</evidence>
<keyword evidence="6 8" id="KW-1133">Transmembrane helix</keyword>
<evidence type="ECO:0000256" key="3">
    <source>
        <dbReference type="ARBA" id="ARBA00022448"/>
    </source>
</evidence>
<keyword evidence="10" id="KW-1185">Reference proteome</keyword>
<organism evidence="9 10">
    <name type="scientific">Thauera humireducens</name>
    <dbReference type="NCBI Taxonomy" id="1134435"/>
    <lineage>
        <taxon>Bacteria</taxon>
        <taxon>Pseudomonadati</taxon>
        <taxon>Pseudomonadota</taxon>
        <taxon>Betaproteobacteria</taxon>
        <taxon>Rhodocyclales</taxon>
        <taxon>Zoogloeaceae</taxon>
        <taxon>Thauera</taxon>
    </lineage>
</organism>
<feature type="transmembrane region" description="Helical" evidence="8">
    <location>
        <begin position="167"/>
        <end position="187"/>
    </location>
</feature>
<sequence length="311" mass="32439">MDIIFGIILPVFGTLALGYAAARLGVFDEAANRGLSLFVFNFALPLMLFRAIAQADLPEAMPWGYLLSYYIGAFGVFGMAMVAARALFARRTDEQAVLGLGAGFSNTGMLGIPLVMTAYGPSAALPLFVMIACHSLLMLPPTTALIEAARGGKQSAAATLLNLGRSVLGTPIIWGLSCGLAFALSGIEIPGPVDAVAKGLGGAATPCALFALGASLTRYSLGGNLREPAVLVALKTVVHPLLVWLLATQVFDVPPLWMMTGVLLAALPAGITPYLFAQRYNACQSTVASAVFLSTVLSVFTLSGLLFLLRP</sequence>
<dbReference type="PANTHER" id="PTHR36838:SF3">
    <property type="entry name" value="TRANSPORTER AUXIN EFFLUX CARRIER EC FAMILY"/>
    <property type="match status" value="1"/>
</dbReference>
<evidence type="ECO:0000313" key="10">
    <source>
        <dbReference type="Proteomes" id="UP000036902"/>
    </source>
</evidence>
<feature type="transmembrane region" description="Helical" evidence="8">
    <location>
        <begin position="199"/>
        <end position="217"/>
    </location>
</feature>
<dbReference type="Proteomes" id="UP000036902">
    <property type="component" value="Chromosome"/>
</dbReference>
<evidence type="ECO:0000256" key="4">
    <source>
        <dbReference type="ARBA" id="ARBA00022475"/>
    </source>
</evidence>
<feature type="transmembrane region" description="Helical" evidence="8">
    <location>
        <begin position="96"/>
        <end position="119"/>
    </location>
</feature>
<evidence type="ECO:0000256" key="8">
    <source>
        <dbReference type="SAM" id="Phobius"/>
    </source>
</evidence>
<name>A0A127K7R5_9RHOO</name>
<protein>
    <recommendedName>
        <fullName evidence="11">Transporter</fullName>
    </recommendedName>
</protein>
<dbReference type="STRING" id="1134435.AC731_014315"/>
<keyword evidence="5 8" id="KW-0812">Transmembrane</keyword>
<dbReference type="RefSeq" id="WP_048707048.1">
    <property type="nucleotide sequence ID" value="NZ_CP014646.1"/>
</dbReference>
<feature type="transmembrane region" description="Helical" evidence="8">
    <location>
        <begin position="229"/>
        <end position="250"/>
    </location>
</feature>
<dbReference type="GO" id="GO:0055085">
    <property type="term" value="P:transmembrane transport"/>
    <property type="evidence" value="ECO:0007669"/>
    <property type="project" value="InterPro"/>
</dbReference>
<dbReference type="AlphaFoldDB" id="A0A127K7R5"/>
<feature type="transmembrane region" description="Helical" evidence="8">
    <location>
        <begin position="34"/>
        <end position="53"/>
    </location>
</feature>
<dbReference type="InterPro" id="IPR004776">
    <property type="entry name" value="Mem_transp_PIN-like"/>
</dbReference>
<keyword evidence="7 8" id="KW-0472">Membrane</keyword>
<dbReference type="KEGG" id="thu:AC731_014315"/>
<evidence type="ECO:0000256" key="2">
    <source>
        <dbReference type="ARBA" id="ARBA00010145"/>
    </source>
</evidence>
<comment type="similarity">
    <text evidence="2">Belongs to the auxin efflux carrier (TC 2.A.69) family.</text>
</comment>
<reference evidence="10" key="1">
    <citation type="submission" date="2016-03" db="EMBL/GenBank/DDBJ databases">
        <authorList>
            <person name="Ma C."/>
            <person name="Zhou S."/>
            <person name="Yang G."/>
        </authorList>
    </citation>
    <scope>NUCLEOTIDE SEQUENCE [LARGE SCALE GENOMIC DNA]</scope>
    <source>
        <strain evidence="10">SgZ-1</strain>
    </source>
</reference>
<evidence type="ECO:0000256" key="1">
    <source>
        <dbReference type="ARBA" id="ARBA00004651"/>
    </source>
</evidence>
<feature type="transmembrane region" description="Helical" evidence="8">
    <location>
        <begin position="256"/>
        <end position="276"/>
    </location>
</feature>
<feature type="transmembrane region" description="Helical" evidence="8">
    <location>
        <begin position="288"/>
        <end position="309"/>
    </location>
</feature>
<keyword evidence="4" id="KW-1003">Cell membrane</keyword>
<feature type="transmembrane region" description="Helical" evidence="8">
    <location>
        <begin position="65"/>
        <end position="84"/>
    </location>
</feature>
<dbReference type="Gene3D" id="1.20.1530.20">
    <property type="match status" value="1"/>
</dbReference>
<keyword evidence="3" id="KW-0813">Transport</keyword>
<dbReference type="GO" id="GO:0005886">
    <property type="term" value="C:plasma membrane"/>
    <property type="evidence" value="ECO:0007669"/>
    <property type="project" value="UniProtKB-SubCell"/>
</dbReference>
<comment type="subcellular location">
    <subcellularLocation>
        <location evidence="1">Cell membrane</location>
        <topology evidence="1">Multi-pass membrane protein</topology>
    </subcellularLocation>
</comment>
<feature type="transmembrane region" description="Helical" evidence="8">
    <location>
        <begin position="125"/>
        <end position="146"/>
    </location>
</feature>
<dbReference type="InterPro" id="IPR038770">
    <property type="entry name" value="Na+/solute_symporter_sf"/>
</dbReference>
<gene>
    <name evidence="9" type="ORF">AC731_014315</name>
</gene>
<feature type="transmembrane region" description="Helical" evidence="8">
    <location>
        <begin position="6"/>
        <end position="22"/>
    </location>
</feature>
<accession>A0A127K7R5</accession>
<evidence type="ECO:0000313" key="9">
    <source>
        <dbReference type="EMBL" id="AMO38006.1"/>
    </source>
</evidence>
<evidence type="ECO:0008006" key="11">
    <source>
        <dbReference type="Google" id="ProtNLM"/>
    </source>
</evidence>